<evidence type="ECO:0000256" key="6">
    <source>
        <dbReference type="ARBA" id="ARBA00023002"/>
    </source>
</evidence>
<dbReference type="EMBL" id="QFXC01000011">
    <property type="protein sequence ID" value="RDH83060.1"/>
    <property type="molecule type" value="Genomic_DNA"/>
</dbReference>
<keyword evidence="5" id="KW-0274">FAD</keyword>
<keyword evidence="7" id="KW-0503">Monooxygenase</keyword>
<dbReference type="FunFam" id="3.50.50.60:FF:000021">
    <property type="entry name" value="Ubiquinone biosynthesis monooxygenase COQ6"/>
    <property type="match status" value="1"/>
</dbReference>
<reference evidence="10 11" key="1">
    <citation type="journal article" date="2018" name="ISME J.">
        <title>Endosymbiont genomes yield clues of tubeworm success.</title>
        <authorList>
            <person name="Li Y."/>
            <person name="Liles M.R."/>
            <person name="Halanych K.M."/>
        </authorList>
    </citation>
    <scope>NUCLEOTIDE SEQUENCE [LARGE SCALE GENOMIC DNA]</scope>
    <source>
        <strain evidence="10">A1464</strain>
    </source>
</reference>
<dbReference type="InterPro" id="IPR036188">
    <property type="entry name" value="FAD/NAD-bd_sf"/>
</dbReference>
<gene>
    <name evidence="10" type="ORF">DIZ80_12435</name>
</gene>
<accession>A0A370DES4</accession>
<dbReference type="GO" id="GO:0006744">
    <property type="term" value="P:ubiquinone biosynthetic process"/>
    <property type="evidence" value="ECO:0007669"/>
    <property type="project" value="UniProtKB-UniPathway"/>
</dbReference>
<evidence type="ECO:0000313" key="11">
    <source>
        <dbReference type="Proteomes" id="UP000254266"/>
    </source>
</evidence>
<comment type="cofactor">
    <cofactor evidence="1">
        <name>FAD</name>
        <dbReference type="ChEBI" id="CHEBI:57692"/>
    </cofactor>
</comment>
<comment type="caution">
    <text evidence="10">The sequence shown here is derived from an EMBL/GenBank/DDBJ whole genome shotgun (WGS) entry which is preliminary data.</text>
</comment>
<comment type="similarity">
    <text evidence="3">Belongs to the UbiH/COQ6 family.</text>
</comment>
<dbReference type="InterPro" id="IPR002938">
    <property type="entry name" value="FAD-bd"/>
</dbReference>
<protein>
    <submittedName>
        <fullName evidence="10">2-octaprenyl-3-methyl-6-methoxy-1,4-benzoquinol hydroxylase</fullName>
    </submittedName>
</protein>
<dbReference type="PROSITE" id="PS01304">
    <property type="entry name" value="UBIH"/>
    <property type="match status" value="1"/>
</dbReference>
<evidence type="ECO:0000256" key="4">
    <source>
        <dbReference type="ARBA" id="ARBA00022630"/>
    </source>
</evidence>
<dbReference type="InterPro" id="IPR018168">
    <property type="entry name" value="Ubi_Hdrlase_CS"/>
</dbReference>
<dbReference type="Gene3D" id="3.50.50.60">
    <property type="entry name" value="FAD/NAD(P)-binding domain"/>
    <property type="match status" value="2"/>
</dbReference>
<keyword evidence="11" id="KW-1185">Reference proteome</keyword>
<dbReference type="GO" id="GO:0016705">
    <property type="term" value="F:oxidoreductase activity, acting on paired donors, with incorporation or reduction of molecular oxygen"/>
    <property type="evidence" value="ECO:0007669"/>
    <property type="project" value="InterPro"/>
</dbReference>
<evidence type="ECO:0000256" key="1">
    <source>
        <dbReference type="ARBA" id="ARBA00001974"/>
    </source>
</evidence>
<dbReference type="GO" id="GO:0110142">
    <property type="term" value="C:ubiquinone biosynthesis complex"/>
    <property type="evidence" value="ECO:0007669"/>
    <property type="project" value="UniProtKB-ARBA"/>
</dbReference>
<evidence type="ECO:0000256" key="5">
    <source>
        <dbReference type="ARBA" id="ARBA00022827"/>
    </source>
</evidence>
<evidence type="ECO:0000313" key="10">
    <source>
        <dbReference type="EMBL" id="RDH83060.1"/>
    </source>
</evidence>
<dbReference type="PRINTS" id="PR00420">
    <property type="entry name" value="RNGMNOXGNASE"/>
</dbReference>
<dbReference type="SUPFAM" id="SSF51905">
    <property type="entry name" value="FAD/NAD(P)-binding domain"/>
    <property type="match status" value="1"/>
</dbReference>
<comment type="pathway">
    <text evidence="2">Cofactor biosynthesis; ubiquinone biosynthesis.</text>
</comment>
<dbReference type="UniPathway" id="UPA00232"/>
<dbReference type="AlphaFoldDB" id="A0A370DES4"/>
<dbReference type="Pfam" id="PF01494">
    <property type="entry name" value="FAD_binding_3"/>
    <property type="match status" value="1"/>
</dbReference>
<name>A0A370DES4_9GAMM</name>
<dbReference type="PROSITE" id="PS51257">
    <property type="entry name" value="PROKAR_LIPOPROTEIN"/>
    <property type="match status" value="1"/>
</dbReference>
<evidence type="ECO:0000256" key="8">
    <source>
        <dbReference type="ARBA" id="ARBA00065734"/>
    </source>
</evidence>
<evidence type="ECO:0000259" key="9">
    <source>
        <dbReference type="Pfam" id="PF01494"/>
    </source>
</evidence>
<dbReference type="PANTHER" id="PTHR43876:SF7">
    <property type="entry name" value="UBIQUINONE BIOSYNTHESIS MONOOXYGENASE COQ6, MITOCHONDRIAL"/>
    <property type="match status" value="1"/>
</dbReference>
<dbReference type="PANTHER" id="PTHR43876">
    <property type="entry name" value="UBIQUINONE BIOSYNTHESIS MONOOXYGENASE COQ6, MITOCHONDRIAL"/>
    <property type="match status" value="1"/>
</dbReference>
<dbReference type="InterPro" id="IPR051205">
    <property type="entry name" value="UbiH/COQ6_monooxygenase"/>
</dbReference>
<dbReference type="GO" id="GO:0071949">
    <property type="term" value="F:FAD binding"/>
    <property type="evidence" value="ECO:0007669"/>
    <property type="project" value="InterPro"/>
</dbReference>
<keyword evidence="4" id="KW-0285">Flavoprotein</keyword>
<comment type="subunit">
    <text evidence="8">Component of the Ubi complex metabolon, which regroups five ubiquinone biosynthesis proteins (UbiE, UbiF, UbiG, UbiH and UbiI) and two accessory factors (UbiK and the lipid-binding protein UbiJ).</text>
</comment>
<dbReference type="NCBIfam" id="TIGR01988">
    <property type="entry name" value="Ubi-OHases"/>
    <property type="match status" value="1"/>
</dbReference>
<dbReference type="Proteomes" id="UP000254266">
    <property type="component" value="Unassembled WGS sequence"/>
</dbReference>
<evidence type="ECO:0000256" key="2">
    <source>
        <dbReference type="ARBA" id="ARBA00004749"/>
    </source>
</evidence>
<dbReference type="InterPro" id="IPR010971">
    <property type="entry name" value="UbiH/COQ6"/>
</dbReference>
<feature type="domain" description="FAD-binding" evidence="9">
    <location>
        <begin position="5"/>
        <end position="320"/>
    </location>
</feature>
<keyword evidence="6" id="KW-0560">Oxidoreductase</keyword>
<dbReference type="GO" id="GO:0004497">
    <property type="term" value="F:monooxygenase activity"/>
    <property type="evidence" value="ECO:0007669"/>
    <property type="project" value="UniProtKB-KW"/>
</dbReference>
<organism evidence="10 11">
    <name type="scientific">endosymbiont of Galathealinum brachiosum</name>
    <dbReference type="NCBI Taxonomy" id="2200906"/>
    <lineage>
        <taxon>Bacteria</taxon>
        <taxon>Pseudomonadati</taxon>
        <taxon>Pseudomonadota</taxon>
        <taxon>Gammaproteobacteria</taxon>
        <taxon>sulfur-oxidizing symbionts</taxon>
    </lineage>
</organism>
<evidence type="ECO:0000256" key="3">
    <source>
        <dbReference type="ARBA" id="ARBA00005349"/>
    </source>
</evidence>
<sequence length="405" mass="44705">MDKQYDIIIIGGGMVGLTLACALGQQQFKVAVVEAYAPQDINQNDDYELRVSAISKSSQQVLQSINAWQGMLNRRACAYQHMHVWDATGDGNIHFDAAELGLDSLGHIIENKVIQFSLLEQCLKLSNVDWLCPEQVKEIYFSETQQKVVLNSGEEIVAKLLVGADGANSKVREAAAIELNKSPYEQKAVVAVVKSTLHHKDTAWQRFLPSGPLAFLPLGDGNCSIVWSAENQRADELIEMDETVFITELQNAFENTLGKVEKVSQRAAFPLIRRHAKEYVKQGVALVGDAAHTIHPLAGQGVNLGLLDAAALAEVLIKARSQGKIISSLTTLRKYERWRRADNSLMMYSMSGFKNLFSNDQAELSLIRNAGLNMIDSIGPVKNKFMRHALGLEGDLPEMAKSIGW</sequence>
<evidence type="ECO:0000256" key="7">
    <source>
        <dbReference type="ARBA" id="ARBA00023033"/>
    </source>
</evidence>
<proteinExistence type="inferred from homology"/>